<proteinExistence type="predicted"/>
<evidence type="ECO:0000313" key="2">
    <source>
        <dbReference type="Proteomes" id="UP000271889"/>
    </source>
</evidence>
<gene>
    <name evidence="1" type="ORF">CGOC_LOCUS8232</name>
</gene>
<dbReference type="Proteomes" id="UP000271889">
    <property type="component" value="Unassembled WGS sequence"/>
</dbReference>
<organism evidence="1 2">
    <name type="scientific">Cylicostephanus goldi</name>
    <name type="common">Nematode worm</name>
    <dbReference type="NCBI Taxonomy" id="71465"/>
    <lineage>
        <taxon>Eukaryota</taxon>
        <taxon>Metazoa</taxon>
        <taxon>Ecdysozoa</taxon>
        <taxon>Nematoda</taxon>
        <taxon>Chromadorea</taxon>
        <taxon>Rhabditida</taxon>
        <taxon>Rhabditina</taxon>
        <taxon>Rhabditomorpha</taxon>
        <taxon>Strongyloidea</taxon>
        <taxon>Strongylidae</taxon>
        <taxon>Cylicostephanus</taxon>
    </lineage>
</organism>
<reference evidence="1 2" key="1">
    <citation type="submission" date="2018-11" db="EMBL/GenBank/DDBJ databases">
        <authorList>
            <consortium name="Pathogen Informatics"/>
        </authorList>
    </citation>
    <scope>NUCLEOTIDE SEQUENCE [LARGE SCALE GENOMIC DNA]</scope>
</reference>
<name>A0A3P6V159_CYLGO</name>
<evidence type="ECO:0000313" key="1">
    <source>
        <dbReference type="EMBL" id="VDK84104.1"/>
    </source>
</evidence>
<accession>A0A3P6V159</accession>
<sequence>MRSAVYEAGQRRSCQAKRTLCAEISTRALVEELAKVLTSLFGAKR</sequence>
<dbReference type="AlphaFoldDB" id="A0A3P6V159"/>
<keyword evidence="2" id="KW-1185">Reference proteome</keyword>
<dbReference type="EMBL" id="UYRV01029889">
    <property type="protein sequence ID" value="VDK84104.1"/>
    <property type="molecule type" value="Genomic_DNA"/>
</dbReference>
<protein>
    <submittedName>
        <fullName evidence="1">Uncharacterized protein</fullName>
    </submittedName>
</protein>